<evidence type="ECO:0000256" key="2">
    <source>
        <dbReference type="SAM" id="MobiDB-lite"/>
    </source>
</evidence>
<dbReference type="EMBL" id="BAAAUV010000005">
    <property type="protein sequence ID" value="GAA3208699.1"/>
    <property type="molecule type" value="Genomic_DNA"/>
</dbReference>
<dbReference type="RefSeq" id="WP_344826779.1">
    <property type="nucleotide sequence ID" value="NZ_BAAAUV010000005.1"/>
</dbReference>
<protein>
    <recommendedName>
        <fullName evidence="3">Glucose-methanol-choline oxidoreductase C-terminal domain-containing protein</fullName>
    </recommendedName>
</protein>
<keyword evidence="5" id="KW-1185">Reference proteome</keyword>
<dbReference type="InterPro" id="IPR012132">
    <property type="entry name" value="GMC_OxRdtase"/>
</dbReference>
<accession>A0ABP6Q776</accession>
<name>A0ABP6Q776_9ACTN</name>
<comment type="similarity">
    <text evidence="1">Belongs to the GMC oxidoreductase family.</text>
</comment>
<evidence type="ECO:0000313" key="4">
    <source>
        <dbReference type="EMBL" id="GAA3208699.1"/>
    </source>
</evidence>
<feature type="region of interest" description="Disordered" evidence="2">
    <location>
        <begin position="116"/>
        <end position="135"/>
    </location>
</feature>
<dbReference type="Gene3D" id="3.50.50.60">
    <property type="entry name" value="FAD/NAD(P)-binding domain"/>
    <property type="match status" value="1"/>
</dbReference>
<dbReference type="Pfam" id="PF05199">
    <property type="entry name" value="GMC_oxred_C"/>
    <property type="match status" value="1"/>
</dbReference>
<dbReference type="InterPro" id="IPR036188">
    <property type="entry name" value="FAD/NAD-bd_sf"/>
</dbReference>
<dbReference type="Gene3D" id="3.30.560.10">
    <property type="entry name" value="Glucose Oxidase, domain 3"/>
    <property type="match status" value="1"/>
</dbReference>
<gene>
    <name evidence="4" type="ORF">GCM10010468_25790</name>
</gene>
<organism evidence="4 5">
    <name type="scientific">Actinocorallia longicatena</name>
    <dbReference type="NCBI Taxonomy" id="111803"/>
    <lineage>
        <taxon>Bacteria</taxon>
        <taxon>Bacillati</taxon>
        <taxon>Actinomycetota</taxon>
        <taxon>Actinomycetes</taxon>
        <taxon>Streptosporangiales</taxon>
        <taxon>Thermomonosporaceae</taxon>
        <taxon>Actinocorallia</taxon>
    </lineage>
</organism>
<dbReference type="InterPro" id="IPR007867">
    <property type="entry name" value="GMC_OxRtase_C"/>
</dbReference>
<proteinExistence type="inferred from homology"/>
<dbReference type="PANTHER" id="PTHR11552">
    <property type="entry name" value="GLUCOSE-METHANOL-CHOLINE GMC OXIDOREDUCTASE"/>
    <property type="match status" value="1"/>
</dbReference>
<reference evidence="5" key="1">
    <citation type="journal article" date="2019" name="Int. J. Syst. Evol. Microbiol.">
        <title>The Global Catalogue of Microorganisms (GCM) 10K type strain sequencing project: providing services to taxonomists for standard genome sequencing and annotation.</title>
        <authorList>
            <consortium name="The Broad Institute Genomics Platform"/>
            <consortium name="The Broad Institute Genome Sequencing Center for Infectious Disease"/>
            <person name="Wu L."/>
            <person name="Ma J."/>
        </authorList>
    </citation>
    <scope>NUCLEOTIDE SEQUENCE [LARGE SCALE GENOMIC DNA]</scope>
    <source>
        <strain evidence="5">JCM 9377</strain>
    </source>
</reference>
<sequence length="189" mass="20118">MWWSAARRGVLRPRSGDLLGTGPQDDGRDGYLLSPVVLQPQSRGTVRLVSADPDDPPLVDPAHLTEPEDLAVLVHGLRAALWISEQDALRSRTADRSPAPDSTDAELARHVRATAETLAHPAGTARSGAPDDPDAVLDERLRVRGVTGLRVADPSAAPVVTRGHPAPPAVVIAERAADLILADLYWPPD</sequence>
<evidence type="ECO:0000256" key="1">
    <source>
        <dbReference type="ARBA" id="ARBA00010790"/>
    </source>
</evidence>
<evidence type="ECO:0000313" key="5">
    <source>
        <dbReference type="Proteomes" id="UP001501237"/>
    </source>
</evidence>
<evidence type="ECO:0000259" key="3">
    <source>
        <dbReference type="Pfam" id="PF05199"/>
    </source>
</evidence>
<dbReference type="PANTHER" id="PTHR11552:SF147">
    <property type="entry name" value="CHOLINE DEHYDROGENASE, MITOCHONDRIAL"/>
    <property type="match status" value="1"/>
</dbReference>
<dbReference type="SUPFAM" id="SSF51905">
    <property type="entry name" value="FAD/NAD(P)-binding domain"/>
    <property type="match status" value="1"/>
</dbReference>
<dbReference type="SUPFAM" id="SSF54373">
    <property type="entry name" value="FAD-linked reductases, C-terminal domain"/>
    <property type="match status" value="1"/>
</dbReference>
<feature type="domain" description="Glucose-methanol-choline oxidoreductase C-terminal" evidence="3">
    <location>
        <begin position="40"/>
        <end position="173"/>
    </location>
</feature>
<dbReference type="Proteomes" id="UP001501237">
    <property type="component" value="Unassembled WGS sequence"/>
</dbReference>
<comment type="caution">
    <text evidence="4">The sequence shown here is derived from an EMBL/GenBank/DDBJ whole genome shotgun (WGS) entry which is preliminary data.</text>
</comment>